<name>E8NCR4_MICTS</name>
<proteinExistence type="predicted"/>
<keyword evidence="2" id="KW-1133">Transmembrane helix</keyword>
<dbReference type="AlphaFoldDB" id="E8NCR4"/>
<reference evidence="3 4" key="1">
    <citation type="journal article" date="2011" name="J. Bacteriol.">
        <title>Genome sequence of Microbacterium testaceum StLB037, an N-acylhomoserine lactone-degrading bacterium isolated from potato leaves.</title>
        <authorList>
            <person name="Morohoshi T."/>
            <person name="Wang W.-Z."/>
            <person name="Someya N."/>
            <person name="Ikeda T."/>
        </authorList>
    </citation>
    <scope>NUCLEOTIDE SEQUENCE [LARGE SCALE GENOMIC DNA]</scope>
    <source>
        <strain evidence="3 4">StLB037</strain>
    </source>
</reference>
<protein>
    <submittedName>
        <fullName evidence="3">Type II secretory pathway, pseudopilin PulG</fullName>
    </submittedName>
</protein>
<sequence length="284" mass="29975">MTDTPPGLPPAPPLPPTPPASPEKKRGGRLGLIVGLSVVGVVVLGVGAFFGIRALTGMAAPEMAAAPVESATPEAGPTGTTEYARLDGFITDPVSSSRVVLEVPADEGFDGGRTVISTAPDSPWEWKQIPSVDNDSLYGGQMSTAYGFLGSCMSFVGMARNGSDENARWAFSDKAYGISTLLFFRDQLGIEDPARFHEETVVGVPYHEEGLGQIPFFHYTVPAAENSTGADMKVMQGPDYNTGHMLFLSVACSTPGDTEKMWDTMTTPGNEYSVYVDVLPASAG</sequence>
<evidence type="ECO:0000256" key="1">
    <source>
        <dbReference type="SAM" id="MobiDB-lite"/>
    </source>
</evidence>
<keyword evidence="2" id="KW-0812">Transmembrane</keyword>
<dbReference type="OrthoDB" id="9915572at2"/>
<dbReference type="EMBL" id="AP012052">
    <property type="protein sequence ID" value="BAJ76144.1"/>
    <property type="molecule type" value="Genomic_DNA"/>
</dbReference>
<gene>
    <name evidence="3" type="ordered locus">MTES_3180</name>
</gene>
<accession>E8NCR4</accession>
<evidence type="ECO:0000313" key="4">
    <source>
        <dbReference type="Proteomes" id="UP000008975"/>
    </source>
</evidence>
<dbReference type="KEGG" id="mts:MTES_3180"/>
<dbReference type="RefSeq" id="WP_013586266.1">
    <property type="nucleotide sequence ID" value="NC_015125.1"/>
</dbReference>
<evidence type="ECO:0000256" key="2">
    <source>
        <dbReference type="SAM" id="Phobius"/>
    </source>
</evidence>
<dbReference type="STRING" id="979556.MTES_3180"/>
<keyword evidence="2" id="KW-0472">Membrane</keyword>
<dbReference type="Proteomes" id="UP000008975">
    <property type="component" value="Chromosome"/>
</dbReference>
<dbReference type="HOGENOM" id="CLU_979398_0_0_11"/>
<reference key="2">
    <citation type="submission" date="2011-02" db="EMBL/GenBank/DDBJ databases">
        <title>Genome sequence of Microbacterium testaceum StLB037.</title>
        <authorList>
            <person name="Morohoshi T."/>
            <person name="Wang W.Z."/>
            <person name="Someya N."/>
            <person name="Ikeda T."/>
        </authorList>
    </citation>
    <scope>NUCLEOTIDE SEQUENCE</scope>
    <source>
        <strain>StLB037</strain>
    </source>
</reference>
<organism evidence="3 4">
    <name type="scientific">Microbacterium testaceum (strain StLB037)</name>
    <dbReference type="NCBI Taxonomy" id="979556"/>
    <lineage>
        <taxon>Bacteria</taxon>
        <taxon>Bacillati</taxon>
        <taxon>Actinomycetota</taxon>
        <taxon>Actinomycetes</taxon>
        <taxon>Micrococcales</taxon>
        <taxon>Microbacteriaceae</taxon>
        <taxon>Microbacterium</taxon>
    </lineage>
</organism>
<feature type="compositionally biased region" description="Pro residues" evidence="1">
    <location>
        <begin position="1"/>
        <end position="21"/>
    </location>
</feature>
<evidence type="ECO:0000313" key="3">
    <source>
        <dbReference type="EMBL" id="BAJ76144.1"/>
    </source>
</evidence>
<feature type="transmembrane region" description="Helical" evidence="2">
    <location>
        <begin position="30"/>
        <end position="52"/>
    </location>
</feature>
<feature type="region of interest" description="Disordered" evidence="1">
    <location>
        <begin position="1"/>
        <end position="25"/>
    </location>
</feature>